<evidence type="ECO:0000313" key="2">
    <source>
        <dbReference type="Proteomes" id="UP000692954"/>
    </source>
</evidence>
<dbReference type="Proteomes" id="UP000692954">
    <property type="component" value="Unassembled WGS sequence"/>
</dbReference>
<comment type="caution">
    <text evidence="1">The sequence shown here is derived from an EMBL/GenBank/DDBJ whole genome shotgun (WGS) entry which is preliminary data.</text>
</comment>
<organism evidence="1 2">
    <name type="scientific">Paramecium sonneborni</name>
    <dbReference type="NCBI Taxonomy" id="65129"/>
    <lineage>
        <taxon>Eukaryota</taxon>
        <taxon>Sar</taxon>
        <taxon>Alveolata</taxon>
        <taxon>Ciliophora</taxon>
        <taxon>Intramacronucleata</taxon>
        <taxon>Oligohymenophorea</taxon>
        <taxon>Peniculida</taxon>
        <taxon>Parameciidae</taxon>
        <taxon>Paramecium</taxon>
    </lineage>
</organism>
<keyword evidence="2" id="KW-1185">Reference proteome</keyword>
<proteinExistence type="predicted"/>
<dbReference type="EMBL" id="CAJJDN010000084">
    <property type="protein sequence ID" value="CAD8105436.1"/>
    <property type="molecule type" value="Genomic_DNA"/>
</dbReference>
<reference evidence="1" key="1">
    <citation type="submission" date="2021-01" db="EMBL/GenBank/DDBJ databases">
        <authorList>
            <consortium name="Genoscope - CEA"/>
            <person name="William W."/>
        </authorList>
    </citation>
    <scope>NUCLEOTIDE SEQUENCE</scope>
</reference>
<name>A0A8S1PQU0_9CILI</name>
<dbReference type="OrthoDB" id="306797at2759"/>
<protein>
    <submittedName>
        <fullName evidence="1">Uncharacterized protein</fullName>
    </submittedName>
</protein>
<sequence length="111" mass="12805">MNNSNKNLKQDFHIITNMKTYFQNNIGLIKQHFEEETQLEISSNSDYILLPDLKSMIFNLADNQRNDFDLLSSNQSMLFASSTDASTKKLSLISESLSNNTFSWNPTIEEF</sequence>
<dbReference type="AlphaFoldDB" id="A0A8S1PQU0"/>
<gene>
    <name evidence="1" type="ORF">PSON_ATCC_30995.1.T0840154</name>
</gene>
<evidence type="ECO:0000313" key="1">
    <source>
        <dbReference type="EMBL" id="CAD8105436.1"/>
    </source>
</evidence>
<accession>A0A8S1PQU0</accession>